<evidence type="ECO:0000256" key="3">
    <source>
        <dbReference type="ARBA" id="ARBA00004496"/>
    </source>
</evidence>
<dbReference type="GO" id="GO:0004422">
    <property type="term" value="F:hypoxanthine phosphoribosyltransferase activity"/>
    <property type="evidence" value="ECO:0007669"/>
    <property type="project" value="UniProtKB-ARBA"/>
</dbReference>
<dbReference type="GO" id="GO:0006177">
    <property type="term" value="P:GMP biosynthetic process"/>
    <property type="evidence" value="ECO:0007669"/>
    <property type="project" value="UniProtKB-ARBA"/>
</dbReference>
<dbReference type="GO" id="GO:0006166">
    <property type="term" value="P:purine ribonucleoside salvage"/>
    <property type="evidence" value="ECO:0007669"/>
    <property type="project" value="UniProtKB-KW"/>
</dbReference>
<evidence type="ECO:0000256" key="5">
    <source>
        <dbReference type="ARBA" id="ARBA00004676"/>
    </source>
</evidence>
<reference evidence="18 19" key="1">
    <citation type="journal article" date="2012" name="MBio">
        <title>Identification of a highly transmissible animal-independent Staphylococcus aureus ST398 clone with distinct genomic and cell adhesion properties.</title>
        <authorList>
            <person name="Uhlemann A.C."/>
            <person name="Porcella S.F."/>
            <person name="Trivedi S."/>
            <person name="Sullivan S.B."/>
            <person name="Hafer C."/>
            <person name="Kennedy A.D."/>
            <person name="Barbian K.D."/>
            <person name="McCarthy A.J."/>
            <person name="Street C."/>
            <person name="Hirschberg D.L."/>
            <person name="Lipkin W.I."/>
            <person name="Lindsay J.A."/>
            <person name="DeLeo F.R."/>
            <person name="Lowy F.D."/>
        </authorList>
    </citation>
    <scope>NUCLEOTIDE SEQUENCE [LARGE SCALE GENOMIC DNA]</scope>
    <source>
        <strain evidence="18 19">DR10</strain>
    </source>
</reference>
<keyword evidence="8 16" id="KW-0328">Glycosyltransferase</keyword>
<sequence>MEMNSVMHNDLKEVLLTEEDIQNICKELGEQLTKDYQGKPLVCVGILKGSAMFMSDLIKRIDTHLSIDFMDVSSYHGGTESTGEVQIIKDLGSSIENKDVLIIEDILETGTTLKSITELLQSRKVNSLEIVTLLDKPNRRKADIEAKYVGKKIPDEFVVGYGLDYRELYRNLPYIGTLKPEVYSN</sequence>
<evidence type="ECO:0000256" key="8">
    <source>
        <dbReference type="ARBA" id="ARBA00022676"/>
    </source>
</evidence>
<keyword evidence="13 16" id="KW-0460">Magnesium</keyword>
<dbReference type="SUPFAM" id="SSF53271">
    <property type="entry name" value="PRTase-like"/>
    <property type="match status" value="1"/>
</dbReference>
<dbReference type="Pfam" id="PF00156">
    <property type="entry name" value="Pribosyltran"/>
    <property type="match status" value="1"/>
</dbReference>
<comment type="subcellular location">
    <subcellularLocation>
        <location evidence="3 16">Cytoplasm</location>
    </subcellularLocation>
</comment>
<dbReference type="GO" id="GO:0005737">
    <property type="term" value="C:cytoplasm"/>
    <property type="evidence" value="ECO:0007669"/>
    <property type="project" value="UniProtKB-SubCell"/>
</dbReference>
<comment type="function">
    <text evidence="2">Purine salvage pathway enzyme that catalyzes the transfer of the ribosyl-5-phosphate group from 5-phospho-alpha-D-ribose 1-diphosphate (PRPP) to the N9 position of the 6-oxopurines hypoxanthine and guanine to form the corresponding ribonucleotides IMP (inosine 5'-monophosphate) and GMP (guanosine 5'-monophosphate), with the release of PPi.</text>
</comment>
<evidence type="ECO:0000256" key="9">
    <source>
        <dbReference type="ARBA" id="ARBA00022679"/>
    </source>
</evidence>
<dbReference type="PANTHER" id="PTHR43340">
    <property type="entry name" value="HYPOXANTHINE-GUANINE PHOSPHORIBOSYLTRANSFERASE"/>
    <property type="match status" value="1"/>
</dbReference>
<dbReference type="Gene3D" id="3.40.50.2020">
    <property type="match status" value="1"/>
</dbReference>
<accession>A0ABC9PY00</accession>
<comment type="catalytic activity">
    <reaction evidence="14">
        <text>GMP + diphosphate = guanine + 5-phospho-alpha-D-ribose 1-diphosphate</text>
        <dbReference type="Rhea" id="RHEA:25424"/>
        <dbReference type="ChEBI" id="CHEBI:16235"/>
        <dbReference type="ChEBI" id="CHEBI:33019"/>
        <dbReference type="ChEBI" id="CHEBI:58017"/>
        <dbReference type="ChEBI" id="CHEBI:58115"/>
        <dbReference type="EC" id="2.4.2.8"/>
    </reaction>
    <physiologicalReaction direction="right-to-left" evidence="14">
        <dbReference type="Rhea" id="RHEA:25426"/>
    </physiologicalReaction>
</comment>
<comment type="pathway">
    <text evidence="4 16">Purine metabolism; IMP biosynthesis via salvage pathway; IMP from hypoxanthine: step 1/1.</text>
</comment>
<comment type="catalytic activity">
    <reaction evidence="15">
        <text>IMP + diphosphate = hypoxanthine + 5-phospho-alpha-D-ribose 1-diphosphate</text>
        <dbReference type="Rhea" id="RHEA:17973"/>
        <dbReference type="ChEBI" id="CHEBI:17368"/>
        <dbReference type="ChEBI" id="CHEBI:33019"/>
        <dbReference type="ChEBI" id="CHEBI:58017"/>
        <dbReference type="ChEBI" id="CHEBI:58053"/>
        <dbReference type="EC" id="2.4.2.8"/>
    </reaction>
    <physiologicalReaction direction="right-to-left" evidence="15">
        <dbReference type="Rhea" id="RHEA:17975"/>
    </physiologicalReaction>
</comment>
<dbReference type="CDD" id="cd06223">
    <property type="entry name" value="PRTases_typeI"/>
    <property type="match status" value="1"/>
</dbReference>
<evidence type="ECO:0000256" key="1">
    <source>
        <dbReference type="ARBA" id="ARBA00001946"/>
    </source>
</evidence>
<keyword evidence="9 16" id="KW-0808">Transferase</keyword>
<dbReference type="InterPro" id="IPR050408">
    <property type="entry name" value="HGPRT"/>
</dbReference>
<evidence type="ECO:0000256" key="2">
    <source>
        <dbReference type="ARBA" id="ARBA00002049"/>
    </source>
</evidence>
<dbReference type="InterPro" id="IPR005904">
    <property type="entry name" value="Hxn_phspho_trans"/>
</dbReference>
<dbReference type="FunFam" id="3.40.50.2020:FF:000006">
    <property type="entry name" value="Hypoxanthine phosphoribosyltransferase"/>
    <property type="match status" value="1"/>
</dbReference>
<feature type="domain" description="Phosphoribosyltransferase" evidence="17">
    <location>
        <begin position="20"/>
        <end position="166"/>
    </location>
</feature>
<dbReference type="Proteomes" id="UP000003093">
    <property type="component" value="Unassembled WGS sequence"/>
</dbReference>
<comment type="similarity">
    <text evidence="6 16">Belongs to the purine/pyrimidine phosphoribosyltransferase family.</text>
</comment>
<dbReference type="GO" id="GO:0000166">
    <property type="term" value="F:nucleotide binding"/>
    <property type="evidence" value="ECO:0007669"/>
    <property type="project" value="UniProtKB-KW"/>
</dbReference>
<dbReference type="EC" id="2.4.2.8" evidence="16"/>
<comment type="pathway">
    <text evidence="5">Purine metabolism; GMP biosynthesis via salvage pathway; GMP from guanine: step 1/1.</text>
</comment>
<evidence type="ECO:0000256" key="13">
    <source>
        <dbReference type="ARBA" id="ARBA00022842"/>
    </source>
</evidence>
<dbReference type="NCBIfam" id="TIGR01203">
    <property type="entry name" value="HGPRTase"/>
    <property type="match status" value="1"/>
</dbReference>
<evidence type="ECO:0000256" key="4">
    <source>
        <dbReference type="ARBA" id="ARBA00004669"/>
    </source>
</evidence>
<evidence type="ECO:0000256" key="11">
    <source>
        <dbReference type="ARBA" id="ARBA00022726"/>
    </source>
</evidence>
<dbReference type="PANTHER" id="PTHR43340:SF1">
    <property type="entry name" value="HYPOXANTHINE PHOSPHORIBOSYLTRANSFERASE"/>
    <property type="match status" value="1"/>
</dbReference>
<dbReference type="InterPro" id="IPR000836">
    <property type="entry name" value="PRTase_dom"/>
</dbReference>
<protein>
    <recommendedName>
        <fullName evidence="16">Hypoxanthine phosphoribosyltransferase</fullName>
        <ecNumber evidence="16">2.4.2.8</ecNumber>
    </recommendedName>
</protein>
<evidence type="ECO:0000256" key="16">
    <source>
        <dbReference type="RuleBase" id="RU364099"/>
    </source>
</evidence>
<evidence type="ECO:0000256" key="6">
    <source>
        <dbReference type="ARBA" id="ARBA00008391"/>
    </source>
</evidence>
<keyword evidence="7 16" id="KW-0963">Cytoplasm</keyword>
<gene>
    <name evidence="18" type="ORF">ST398NM02_0576</name>
</gene>
<evidence type="ECO:0000256" key="12">
    <source>
        <dbReference type="ARBA" id="ARBA00022741"/>
    </source>
</evidence>
<evidence type="ECO:0000313" key="18">
    <source>
        <dbReference type="EMBL" id="EIA13230.1"/>
    </source>
</evidence>
<evidence type="ECO:0000256" key="7">
    <source>
        <dbReference type="ARBA" id="ARBA00022490"/>
    </source>
</evidence>
<name>A0ABC9PY00_STAA5</name>
<dbReference type="GO" id="GO:0052657">
    <property type="term" value="F:guanine phosphoribosyltransferase activity"/>
    <property type="evidence" value="ECO:0007669"/>
    <property type="project" value="UniProtKB-ARBA"/>
</dbReference>
<comment type="cofactor">
    <cofactor evidence="1 16">
        <name>Mg(2+)</name>
        <dbReference type="ChEBI" id="CHEBI:18420"/>
    </cofactor>
</comment>
<proteinExistence type="inferred from homology"/>
<evidence type="ECO:0000256" key="14">
    <source>
        <dbReference type="ARBA" id="ARBA00048811"/>
    </source>
</evidence>
<dbReference type="GO" id="GO:0006188">
    <property type="term" value="P:IMP biosynthetic process"/>
    <property type="evidence" value="ECO:0007669"/>
    <property type="project" value="UniProtKB-ARBA"/>
</dbReference>
<keyword evidence="12 16" id="KW-0547">Nucleotide-binding</keyword>
<organism evidence="18 19">
    <name type="scientific">Staphylococcus aureus subsp. aureus DR10</name>
    <dbReference type="NCBI Taxonomy" id="1155079"/>
    <lineage>
        <taxon>Bacteria</taxon>
        <taxon>Bacillati</taxon>
        <taxon>Bacillota</taxon>
        <taxon>Bacilli</taxon>
        <taxon>Bacillales</taxon>
        <taxon>Staphylococcaceae</taxon>
        <taxon>Staphylococcus</taxon>
    </lineage>
</organism>
<dbReference type="AlphaFoldDB" id="A0ABC9PY00"/>
<evidence type="ECO:0000313" key="19">
    <source>
        <dbReference type="Proteomes" id="UP000003093"/>
    </source>
</evidence>
<keyword evidence="10 16" id="KW-0479">Metal-binding</keyword>
<dbReference type="InterPro" id="IPR029057">
    <property type="entry name" value="PRTase-like"/>
</dbReference>
<dbReference type="GO" id="GO:0046872">
    <property type="term" value="F:metal ion binding"/>
    <property type="evidence" value="ECO:0007669"/>
    <property type="project" value="UniProtKB-KW"/>
</dbReference>
<evidence type="ECO:0000259" key="17">
    <source>
        <dbReference type="Pfam" id="PF00156"/>
    </source>
</evidence>
<evidence type="ECO:0000256" key="15">
    <source>
        <dbReference type="ARBA" id="ARBA00049402"/>
    </source>
</evidence>
<dbReference type="EMBL" id="AIDT01000020">
    <property type="protein sequence ID" value="EIA13230.1"/>
    <property type="molecule type" value="Genomic_DNA"/>
</dbReference>
<comment type="caution">
    <text evidence="18">The sequence shown here is derived from an EMBL/GenBank/DDBJ whole genome shotgun (WGS) entry which is preliminary data.</text>
</comment>
<keyword evidence="11 16" id="KW-0660">Purine salvage</keyword>
<evidence type="ECO:0000256" key="10">
    <source>
        <dbReference type="ARBA" id="ARBA00022723"/>
    </source>
</evidence>